<sequence>MSGTSTRRGILAAATAGATLGIPFLARAQSPIALRVSSAMPADRNAAHFAWFEHFRTKLQDVAGPRIRLDYFPNGQLGKEADVVQQVAIGSVDMMITGSSIWATAVPELGMLDLGYLIDSYSHGEKLLDAGLGDAFGKMLLERKGVMALGWGFHFGARCVYTRAPVHNLADLHAVKLRVLPAPAFIETFKLMGAVPAPIPFNELYTALQSGVVDGPPQHG</sequence>
<dbReference type="EMBL" id="UGVN01000002">
    <property type="protein sequence ID" value="SUE95047.1"/>
    <property type="molecule type" value="Genomic_DNA"/>
</dbReference>
<keyword evidence="1" id="KW-0732">Signal</keyword>
<dbReference type="InterPro" id="IPR018389">
    <property type="entry name" value="DctP_fam"/>
</dbReference>
<dbReference type="CDD" id="cd13603">
    <property type="entry name" value="PBP2_TRAP_Siap_TeaA_like"/>
    <property type="match status" value="1"/>
</dbReference>
<dbReference type="InterPro" id="IPR038404">
    <property type="entry name" value="TRAP_DctP_sf"/>
</dbReference>
<dbReference type="PANTHER" id="PTHR33376">
    <property type="match status" value="1"/>
</dbReference>
<dbReference type="Proteomes" id="UP000254919">
    <property type="component" value="Unassembled WGS sequence"/>
</dbReference>
<dbReference type="RefSeq" id="WP_026033580.1">
    <property type="nucleotide sequence ID" value="NZ_AP031463.1"/>
</dbReference>
<reference evidence="2 3" key="1">
    <citation type="submission" date="2018-06" db="EMBL/GenBank/DDBJ databases">
        <authorList>
            <consortium name="Pathogen Informatics"/>
            <person name="Doyle S."/>
        </authorList>
    </citation>
    <scope>NUCLEOTIDE SEQUENCE [LARGE SCALE GENOMIC DNA]</scope>
    <source>
        <strain evidence="2 3">NCTC13291</strain>
    </source>
</reference>
<dbReference type="AlphaFoldDB" id="A0A379PJI1"/>
<dbReference type="GO" id="GO:0055085">
    <property type="term" value="P:transmembrane transport"/>
    <property type="evidence" value="ECO:0007669"/>
    <property type="project" value="InterPro"/>
</dbReference>
<name>A0A379PJI1_9PROT</name>
<organism evidence="2 3">
    <name type="scientific">Roseomonas mucosa</name>
    <dbReference type="NCBI Taxonomy" id="207340"/>
    <lineage>
        <taxon>Bacteria</taxon>
        <taxon>Pseudomonadati</taxon>
        <taxon>Pseudomonadota</taxon>
        <taxon>Alphaproteobacteria</taxon>
        <taxon>Acetobacterales</taxon>
        <taxon>Roseomonadaceae</taxon>
        <taxon>Roseomonas</taxon>
    </lineage>
</organism>
<evidence type="ECO:0000313" key="3">
    <source>
        <dbReference type="Proteomes" id="UP000254919"/>
    </source>
</evidence>
<keyword evidence="2" id="KW-0675">Receptor</keyword>
<protein>
    <submittedName>
        <fullName evidence="2">Extracytoplasmic solute receptor protein yiaO</fullName>
    </submittedName>
</protein>
<proteinExistence type="predicted"/>
<dbReference type="PANTHER" id="PTHR33376:SF4">
    <property type="entry name" value="SIALIC ACID-BINDING PERIPLASMIC PROTEIN SIAP"/>
    <property type="match status" value="1"/>
</dbReference>
<dbReference type="Pfam" id="PF03480">
    <property type="entry name" value="DctP"/>
    <property type="match status" value="1"/>
</dbReference>
<dbReference type="Gene3D" id="3.40.190.170">
    <property type="entry name" value="Bacterial extracellular solute-binding protein, family 7"/>
    <property type="match status" value="1"/>
</dbReference>
<dbReference type="NCBIfam" id="NF037995">
    <property type="entry name" value="TRAP_S1"/>
    <property type="match status" value="1"/>
</dbReference>
<dbReference type="GeneID" id="99631282"/>
<gene>
    <name evidence="2" type="primary">yiaO_1</name>
    <name evidence="2" type="ORF">NCTC13291_03930</name>
</gene>
<accession>A0A379PJI1</accession>
<evidence type="ECO:0000313" key="2">
    <source>
        <dbReference type="EMBL" id="SUE95047.1"/>
    </source>
</evidence>
<evidence type="ECO:0000256" key="1">
    <source>
        <dbReference type="ARBA" id="ARBA00022729"/>
    </source>
</evidence>